<organism evidence="2 3">
    <name type="scientific">Coemansia asiatica</name>
    <dbReference type="NCBI Taxonomy" id="1052880"/>
    <lineage>
        <taxon>Eukaryota</taxon>
        <taxon>Fungi</taxon>
        <taxon>Fungi incertae sedis</taxon>
        <taxon>Zoopagomycota</taxon>
        <taxon>Kickxellomycotina</taxon>
        <taxon>Kickxellomycetes</taxon>
        <taxon>Kickxellales</taxon>
        <taxon>Kickxellaceae</taxon>
        <taxon>Coemansia</taxon>
    </lineage>
</organism>
<dbReference type="Gene3D" id="1.10.510.10">
    <property type="entry name" value="Transferase(Phosphotransferase) domain 1"/>
    <property type="match status" value="1"/>
</dbReference>
<dbReference type="EMBL" id="JANBOH010000296">
    <property type="protein sequence ID" value="KAJ1643106.1"/>
    <property type="molecule type" value="Genomic_DNA"/>
</dbReference>
<protein>
    <recommendedName>
        <fullName evidence="1">Fungal-type protein kinase domain-containing protein</fullName>
    </recommendedName>
</protein>
<dbReference type="Pfam" id="PF17667">
    <property type="entry name" value="Pkinase_fungal"/>
    <property type="match status" value="1"/>
</dbReference>
<reference evidence="2" key="1">
    <citation type="submission" date="2022-07" db="EMBL/GenBank/DDBJ databases">
        <title>Phylogenomic reconstructions and comparative analyses of Kickxellomycotina fungi.</title>
        <authorList>
            <person name="Reynolds N.K."/>
            <person name="Stajich J.E."/>
            <person name="Barry K."/>
            <person name="Grigoriev I.V."/>
            <person name="Crous P."/>
            <person name="Smith M.E."/>
        </authorList>
    </citation>
    <scope>NUCLEOTIDE SEQUENCE</scope>
    <source>
        <strain evidence="2">NBRC 105413</strain>
    </source>
</reference>
<dbReference type="PANTHER" id="PTHR38248:SF2">
    <property type="entry name" value="FUNK1 11"/>
    <property type="match status" value="1"/>
</dbReference>
<evidence type="ECO:0000259" key="1">
    <source>
        <dbReference type="Pfam" id="PF17667"/>
    </source>
</evidence>
<dbReference type="PROSITE" id="PS00109">
    <property type="entry name" value="PROTEIN_KINASE_TYR"/>
    <property type="match status" value="1"/>
</dbReference>
<evidence type="ECO:0000313" key="3">
    <source>
        <dbReference type="Proteomes" id="UP001145021"/>
    </source>
</evidence>
<keyword evidence="3" id="KW-1185">Reference proteome</keyword>
<dbReference type="InterPro" id="IPR011009">
    <property type="entry name" value="Kinase-like_dom_sf"/>
</dbReference>
<feature type="domain" description="Fungal-type protein kinase" evidence="1">
    <location>
        <begin position="74"/>
        <end position="206"/>
    </location>
</feature>
<dbReference type="PANTHER" id="PTHR38248">
    <property type="entry name" value="FUNK1 6"/>
    <property type="match status" value="1"/>
</dbReference>
<dbReference type="SUPFAM" id="SSF56112">
    <property type="entry name" value="Protein kinase-like (PK-like)"/>
    <property type="match status" value="1"/>
</dbReference>
<gene>
    <name evidence="2" type="ORF">LPJ64_005100</name>
</gene>
<dbReference type="Proteomes" id="UP001145021">
    <property type="component" value="Unassembled WGS sequence"/>
</dbReference>
<sequence length="219" mass="24892">VAHLGKIQRLMPEDAKIDGTYPVLEAGGRVCFSHDPLSDKSDSQFVEDGTRSLIGGLLDTINKSECNENEDSGTGEDDNQEIAKAQRNGIPYRVHKRIATSPIGEPLRRLGSIQELIIVVADAMRAHCAILEHCRILHRDISNNNVMFYRTEDGMVKGLLIDFDHAIDHDHASREYHQQRSGTLPYMSVNNLENNENERTALDDWEALDNRRFAKYRWH</sequence>
<proteinExistence type="predicted"/>
<comment type="caution">
    <text evidence="2">The sequence shown here is derived from an EMBL/GenBank/DDBJ whole genome shotgun (WGS) entry which is preliminary data.</text>
</comment>
<accession>A0A9W7XH35</accession>
<feature type="non-terminal residue" evidence="2">
    <location>
        <position position="219"/>
    </location>
</feature>
<dbReference type="InterPro" id="IPR040976">
    <property type="entry name" value="Pkinase_fungal"/>
</dbReference>
<dbReference type="AlphaFoldDB" id="A0A9W7XH35"/>
<evidence type="ECO:0000313" key="2">
    <source>
        <dbReference type="EMBL" id="KAJ1643106.1"/>
    </source>
</evidence>
<dbReference type="GO" id="GO:0004672">
    <property type="term" value="F:protein kinase activity"/>
    <property type="evidence" value="ECO:0007669"/>
    <property type="project" value="InterPro"/>
</dbReference>
<dbReference type="InterPro" id="IPR008266">
    <property type="entry name" value="Tyr_kinase_AS"/>
</dbReference>
<name>A0A9W7XH35_9FUNG</name>